<dbReference type="AlphaFoldDB" id="C0E525"/>
<evidence type="ECO:0000313" key="1">
    <source>
        <dbReference type="EMBL" id="EEG26398.1"/>
    </source>
</evidence>
<organism evidence="1 2">
    <name type="scientific">Corynebacterium matruchotii ATCC 33806</name>
    <dbReference type="NCBI Taxonomy" id="566549"/>
    <lineage>
        <taxon>Bacteria</taxon>
        <taxon>Bacillati</taxon>
        <taxon>Actinomycetota</taxon>
        <taxon>Actinomycetes</taxon>
        <taxon>Mycobacteriales</taxon>
        <taxon>Corynebacteriaceae</taxon>
        <taxon>Corynebacterium</taxon>
    </lineage>
</organism>
<accession>C0E525</accession>
<dbReference type="HOGENOM" id="CLU_3308201_0_0_11"/>
<sequence>MSRTPSPIGNRHPMPTIGILLIDQRATPKLAEAGRPTGY</sequence>
<evidence type="ECO:0000313" key="2">
    <source>
        <dbReference type="Proteomes" id="UP000006247"/>
    </source>
</evidence>
<reference evidence="1 2" key="1">
    <citation type="submission" date="2009-01" db="EMBL/GenBank/DDBJ databases">
        <authorList>
            <person name="Fulton L."/>
            <person name="Clifton S."/>
            <person name="Chinwalla A.T."/>
            <person name="Mitreva M."/>
            <person name="Sodergren E."/>
            <person name="Weinstock G."/>
            <person name="Clifton S."/>
            <person name="Dooling D.J."/>
            <person name="Fulton B."/>
            <person name="Minx P."/>
            <person name="Pepin K.H."/>
            <person name="Johnson M."/>
            <person name="Bhonagiri V."/>
            <person name="Nash W.E."/>
            <person name="Mardis E.R."/>
            <person name="Wilson R.K."/>
        </authorList>
    </citation>
    <scope>NUCLEOTIDE SEQUENCE [LARGE SCALE GENOMIC DNA]</scope>
    <source>
        <strain evidence="1 2">ATCC 33806</strain>
    </source>
</reference>
<comment type="caution">
    <text evidence="1">The sequence shown here is derived from an EMBL/GenBank/DDBJ whole genome shotgun (WGS) entry which is preliminary data.</text>
</comment>
<gene>
    <name evidence="1" type="ORF">CORMATOL_02101</name>
</gene>
<dbReference type="Proteomes" id="UP000006247">
    <property type="component" value="Unassembled WGS sequence"/>
</dbReference>
<protein>
    <submittedName>
        <fullName evidence="1">Uncharacterized protein</fullName>
    </submittedName>
</protein>
<proteinExistence type="predicted"/>
<dbReference type="EMBL" id="ACEB01000030">
    <property type="protein sequence ID" value="EEG26398.1"/>
    <property type="molecule type" value="Genomic_DNA"/>
</dbReference>
<name>C0E525_9CORY</name>